<organism evidence="1 2">
    <name type="scientific">Pneumocystis oryctolagi</name>
    <dbReference type="NCBI Taxonomy" id="42067"/>
    <lineage>
        <taxon>Eukaryota</taxon>
        <taxon>Fungi</taxon>
        <taxon>Dikarya</taxon>
        <taxon>Ascomycota</taxon>
        <taxon>Taphrinomycotina</taxon>
        <taxon>Pneumocystomycetes</taxon>
        <taxon>Pneumocystaceae</taxon>
        <taxon>Pneumocystis</taxon>
    </lineage>
</organism>
<dbReference type="EMBL" id="JABTEG010000001">
    <property type="protein sequence ID" value="KAG4306448.1"/>
    <property type="molecule type" value="Genomic_DNA"/>
</dbReference>
<protein>
    <submittedName>
        <fullName evidence="1">Uncharacterized protein</fullName>
    </submittedName>
</protein>
<reference evidence="1 2" key="1">
    <citation type="journal article" date="2021" name="Commun. Biol.">
        <title>Genomic insights into the host specific adaptation of the Pneumocystis genus.</title>
        <authorList>
            <person name="Cisse O.H."/>
            <person name="Ma L."/>
            <person name="Dekker J.P."/>
            <person name="Khil P.P."/>
            <person name="Youn J.-H."/>
            <person name="Brenchley J.M."/>
            <person name="Blair R."/>
            <person name="Pahar B."/>
            <person name="Chabe M."/>
            <person name="Van Rompay K.K.A."/>
            <person name="Keesler R."/>
            <person name="Sukura A."/>
            <person name="Hirsch V."/>
            <person name="Kutty G."/>
            <person name="Liu Y."/>
            <person name="Peng L."/>
            <person name="Chen J."/>
            <person name="Song J."/>
            <person name="Weissenbacher-Lang C."/>
            <person name="Xu J."/>
            <person name="Upham N.S."/>
            <person name="Stajich J.E."/>
            <person name="Cuomo C.A."/>
            <person name="Cushion M.T."/>
            <person name="Kovacs J.A."/>
        </authorList>
    </citation>
    <scope>NUCLEOTIDE SEQUENCE [LARGE SCALE GENOMIC DNA]</scope>
    <source>
        <strain evidence="1 2">RABM</strain>
    </source>
</reference>
<evidence type="ECO:0000313" key="2">
    <source>
        <dbReference type="Proteomes" id="UP000768646"/>
    </source>
</evidence>
<name>A0ACB7CFQ2_9ASCO</name>
<proteinExistence type="predicted"/>
<keyword evidence="2" id="KW-1185">Reference proteome</keyword>
<comment type="caution">
    <text evidence="1">The sequence shown here is derived from an EMBL/GenBank/DDBJ whole genome shotgun (WGS) entry which is preliminary data.</text>
</comment>
<evidence type="ECO:0000313" key="1">
    <source>
        <dbReference type="EMBL" id="KAG4306448.1"/>
    </source>
</evidence>
<gene>
    <name evidence="1" type="ORF">PORY_000436</name>
</gene>
<sequence>MKCFIFYFLAFIYVRLTLAKYAWTVEGVQAIITSYTSEKENRVCTISNTEISLCTLSNQEMLTLQFNVKRGSQSMRPHQAMLLIGHPEVELETSRVVSVDTHGKAVLTLRHEDIPLPLLFSDSPLSLTLVIGSFDTATPLSYTFLKLGIVDISHELSAPTPPLRYGPLPEIQHVFSPDKQRSPTIIITVFCILILCAFWQLLRVWKTISSNILSLSFISKNLSVSHILFFSFLWAIEILFYMYWTCIGLPQVLAGVSVLLLPLMFSCKHLLSQIQEKKTVEQNNQ</sequence>
<accession>A0ACB7CFQ2</accession>
<dbReference type="Proteomes" id="UP000768646">
    <property type="component" value="Unassembled WGS sequence"/>
</dbReference>